<dbReference type="HOGENOM" id="CLU_3070172_0_0_1"/>
<dbReference type="KEGG" id="spaa:SPAPADRAFT_59074"/>
<dbReference type="Proteomes" id="UP000000709">
    <property type="component" value="Unassembled WGS sequence"/>
</dbReference>
<dbReference type="GeneID" id="18872758"/>
<keyword evidence="2" id="KW-1185">Reference proteome</keyword>
<organism evidence="2">
    <name type="scientific">Spathaspora passalidarum (strain NRRL Y-27907 / 11-Y1)</name>
    <dbReference type="NCBI Taxonomy" id="619300"/>
    <lineage>
        <taxon>Eukaryota</taxon>
        <taxon>Fungi</taxon>
        <taxon>Dikarya</taxon>
        <taxon>Ascomycota</taxon>
        <taxon>Saccharomycotina</taxon>
        <taxon>Pichiomycetes</taxon>
        <taxon>Debaryomycetaceae</taxon>
        <taxon>Spathaspora</taxon>
    </lineage>
</organism>
<name>G3AIJ3_SPAPN</name>
<evidence type="ECO:0000313" key="1">
    <source>
        <dbReference type="EMBL" id="EGW33708.1"/>
    </source>
</evidence>
<dbReference type="InParanoid" id="G3AIJ3"/>
<dbReference type="AlphaFoldDB" id="G3AIJ3"/>
<evidence type="ECO:0000313" key="2">
    <source>
        <dbReference type="Proteomes" id="UP000000709"/>
    </source>
</evidence>
<reference evidence="1 2" key="1">
    <citation type="journal article" date="2011" name="Proc. Natl. Acad. Sci. U.S.A.">
        <title>Comparative genomics of xylose-fermenting fungi for enhanced biofuel production.</title>
        <authorList>
            <person name="Wohlbach D.J."/>
            <person name="Kuo A."/>
            <person name="Sato T.K."/>
            <person name="Potts K.M."/>
            <person name="Salamov A.A."/>
            <person name="LaButti K.M."/>
            <person name="Sun H."/>
            <person name="Clum A."/>
            <person name="Pangilinan J.L."/>
            <person name="Lindquist E.A."/>
            <person name="Lucas S."/>
            <person name="Lapidus A."/>
            <person name="Jin M."/>
            <person name="Gunawan C."/>
            <person name="Balan V."/>
            <person name="Dale B.E."/>
            <person name="Jeffries T.W."/>
            <person name="Zinkel R."/>
            <person name="Barry K.W."/>
            <person name="Grigoriev I.V."/>
            <person name="Gasch A.P."/>
        </authorList>
    </citation>
    <scope>NUCLEOTIDE SEQUENCE [LARGE SCALE GENOMIC DNA]</scope>
    <source>
        <strain evidence="2">NRRL Y-27907 / 11-Y1</strain>
    </source>
</reference>
<proteinExistence type="predicted"/>
<gene>
    <name evidence="1" type="ORF">SPAPADRAFT_59074</name>
</gene>
<sequence>MVSVYPWGHLRILFKKIPNQANAQRPTRKDLYHKPYCLNPKNDVIQRLYFKRH</sequence>
<accession>G3AIJ3</accession>
<dbReference type="RefSeq" id="XP_007373292.1">
    <property type="nucleotide sequence ID" value="XM_007373230.1"/>
</dbReference>
<protein>
    <submittedName>
        <fullName evidence="1">Uncharacterized protein</fullName>
    </submittedName>
</protein>
<dbReference type="EMBL" id="GL996500">
    <property type="protein sequence ID" value="EGW33708.1"/>
    <property type="molecule type" value="Genomic_DNA"/>
</dbReference>